<gene>
    <name evidence="2" type="ORF">GEV33_004757</name>
</gene>
<accession>A0A8J6LD56</accession>
<dbReference type="AlphaFoldDB" id="A0A8J6LD56"/>
<dbReference type="Proteomes" id="UP000719412">
    <property type="component" value="Unassembled WGS sequence"/>
</dbReference>
<reference evidence="2" key="1">
    <citation type="journal article" date="2020" name="J Insects Food Feed">
        <title>The yellow mealworm (Tenebrio molitor) genome: a resource for the emerging insects as food and feed industry.</title>
        <authorList>
            <person name="Eriksson T."/>
            <person name="Andere A."/>
            <person name="Kelstrup H."/>
            <person name="Emery V."/>
            <person name="Picard C."/>
        </authorList>
    </citation>
    <scope>NUCLEOTIDE SEQUENCE</scope>
    <source>
        <strain evidence="2">Stoneville</strain>
        <tissue evidence="2">Whole head</tissue>
    </source>
</reference>
<dbReference type="EMBL" id="JABDTM020018422">
    <property type="protein sequence ID" value="KAH0818034.1"/>
    <property type="molecule type" value="Genomic_DNA"/>
</dbReference>
<evidence type="ECO:0000256" key="1">
    <source>
        <dbReference type="SAM" id="MobiDB-lite"/>
    </source>
</evidence>
<sequence length="451" mass="50587">MAMIGVVPRFPVAVAYLFVPGGITSRSCGPGRAPERNRRGVIGGPVLRTDNSERVSRTLVDPSGTAASYTAIAKNEQNRSIVARTPYAVDHLRRDGAIKVHHYLEQRCIVEIMTKCRLRAAVFAPRALPVRGSSAGTAGAWPSGPPVWCRRFLVWPEEIENYSGRVVTTWLIRPKTMAPVRLDLWQQGMEALRKTRYNLESKCVTLRSQIFANWMDQKSLMIKLFIGLDLGLNYAGTCTQESQWDYLKTFIALIVYASCSESFRSGALEKSFSKRKWKLIFCLSTNCDKGNDRNARAIVQLTLKRFLASSSLTATVVVLQMATPRTLTTFPRTKRQQHILTSDNDLRYRTGVSAIRRPMLVTLNSVRATGRLPLPLTWEDIAPVAPLVGTVTLCADGTIERELLPWSPRTQKTPPVPSIHTSLETTQLTRKNNIDRDSPQRHEEGQELIRI</sequence>
<feature type="compositionally biased region" description="Basic and acidic residues" evidence="1">
    <location>
        <begin position="432"/>
        <end position="451"/>
    </location>
</feature>
<protein>
    <submittedName>
        <fullName evidence="2">Uncharacterized protein</fullName>
    </submittedName>
</protein>
<evidence type="ECO:0000313" key="2">
    <source>
        <dbReference type="EMBL" id="KAH0818034.1"/>
    </source>
</evidence>
<keyword evidence="3" id="KW-1185">Reference proteome</keyword>
<name>A0A8J6LD56_TENMO</name>
<organism evidence="2 3">
    <name type="scientific">Tenebrio molitor</name>
    <name type="common">Yellow mealworm beetle</name>
    <dbReference type="NCBI Taxonomy" id="7067"/>
    <lineage>
        <taxon>Eukaryota</taxon>
        <taxon>Metazoa</taxon>
        <taxon>Ecdysozoa</taxon>
        <taxon>Arthropoda</taxon>
        <taxon>Hexapoda</taxon>
        <taxon>Insecta</taxon>
        <taxon>Pterygota</taxon>
        <taxon>Neoptera</taxon>
        <taxon>Endopterygota</taxon>
        <taxon>Coleoptera</taxon>
        <taxon>Polyphaga</taxon>
        <taxon>Cucujiformia</taxon>
        <taxon>Tenebrionidae</taxon>
        <taxon>Tenebrio</taxon>
    </lineage>
</organism>
<comment type="caution">
    <text evidence="2">The sequence shown here is derived from an EMBL/GenBank/DDBJ whole genome shotgun (WGS) entry which is preliminary data.</text>
</comment>
<proteinExistence type="predicted"/>
<feature type="region of interest" description="Disordered" evidence="1">
    <location>
        <begin position="430"/>
        <end position="451"/>
    </location>
</feature>
<reference evidence="2" key="2">
    <citation type="submission" date="2021-08" db="EMBL/GenBank/DDBJ databases">
        <authorList>
            <person name="Eriksson T."/>
        </authorList>
    </citation>
    <scope>NUCLEOTIDE SEQUENCE</scope>
    <source>
        <strain evidence="2">Stoneville</strain>
        <tissue evidence="2">Whole head</tissue>
    </source>
</reference>
<evidence type="ECO:0000313" key="3">
    <source>
        <dbReference type="Proteomes" id="UP000719412"/>
    </source>
</evidence>